<evidence type="ECO:0000256" key="6">
    <source>
        <dbReference type="ARBA" id="ARBA00022989"/>
    </source>
</evidence>
<keyword evidence="6 8" id="KW-1133">Transmembrane helix</keyword>
<protein>
    <submittedName>
        <fullName evidence="11">ABC transporter ATP-binding protein/permease</fullName>
    </submittedName>
</protein>
<dbReference type="GO" id="GO:0005524">
    <property type="term" value="F:ATP binding"/>
    <property type="evidence" value="ECO:0007669"/>
    <property type="project" value="UniProtKB-KW"/>
</dbReference>
<comment type="caution">
    <text evidence="11">The sequence shown here is derived from an EMBL/GenBank/DDBJ whole genome shotgun (WGS) entry which is preliminary data.</text>
</comment>
<name>A0ABU3Q933_9SPHN</name>
<dbReference type="Pfam" id="PF00664">
    <property type="entry name" value="ABC_membrane"/>
    <property type="match status" value="1"/>
</dbReference>
<dbReference type="Proteomes" id="UP001259572">
    <property type="component" value="Unassembled WGS sequence"/>
</dbReference>
<evidence type="ECO:0000256" key="1">
    <source>
        <dbReference type="ARBA" id="ARBA00004651"/>
    </source>
</evidence>
<dbReference type="PROSITE" id="PS50929">
    <property type="entry name" value="ABC_TM1F"/>
    <property type="match status" value="1"/>
</dbReference>
<evidence type="ECO:0000256" key="2">
    <source>
        <dbReference type="ARBA" id="ARBA00022448"/>
    </source>
</evidence>
<dbReference type="Pfam" id="PF00005">
    <property type="entry name" value="ABC_tran"/>
    <property type="match status" value="1"/>
</dbReference>
<evidence type="ECO:0000259" key="10">
    <source>
        <dbReference type="PROSITE" id="PS50929"/>
    </source>
</evidence>
<evidence type="ECO:0000259" key="9">
    <source>
        <dbReference type="PROSITE" id="PS50893"/>
    </source>
</evidence>
<evidence type="ECO:0000256" key="7">
    <source>
        <dbReference type="ARBA" id="ARBA00023136"/>
    </source>
</evidence>
<evidence type="ECO:0000313" key="11">
    <source>
        <dbReference type="EMBL" id="MDT9599614.1"/>
    </source>
</evidence>
<evidence type="ECO:0000256" key="4">
    <source>
        <dbReference type="ARBA" id="ARBA00022741"/>
    </source>
</evidence>
<dbReference type="InterPro" id="IPR017871">
    <property type="entry name" value="ABC_transporter-like_CS"/>
</dbReference>
<feature type="domain" description="ABC transmembrane type-1" evidence="10">
    <location>
        <begin position="39"/>
        <end position="324"/>
    </location>
</feature>
<dbReference type="SUPFAM" id="SSF52540">
    <property type="entry name" value="P-loop containing nucleoside triphosphate hydrolases"/>
    <property type="match status" value="1"/>
</dbReference>
<dbReference type="PROSITE" id="PS50893">
    <property type="entry name" value="ABC_TRANSPORTER_2"/>
    <property type="match status" value="1"/>
</dbReference>
<dbReference type="SMART" id="SM00382">
    <property type="entry name" value="AAA"/>
    <property type="match status" value="1"/>
</dbReference>
<keyword evidence="2" id="KW-0813">Transport</keyword>
<feature type="transmembrane region" description="Helical" evidence="8">
    <location>
        <begin position="181"/>
        <end position="200"/>
    </location>
</feature>
<keyword evidence="7 8" id="KW-0472">Membrane</keyword>
<feature type="transmembrane region" description="Helical" evidence="8">
    <location>
        <begin position="72"/>
        <end position="94"/>
    </location>
</feature>
<evidence type="ECO:0000313" key="12">
    <source>
        <dbReference type="Proteomes" id="UP001259572"/>
    </source>
</evidence>
<proteinExistence type="predicted"/>
<dbReference type="RefSeq" id="WP_315726696.1">
    <property type="nucleotide sequence ID" value="NZ_JAVUPU010000005.1"/>
</dbReference>
<dbReference type="SUPFAM" id="SSF90123">
    <property type="entry name" value="ABC transporter transmembrane region"/>
    <property type="match status" value="1"/>
</dbReference>
<dbReference type="PANTHER" id="PTHR24221:SF402">
    <property type="entry name" value="IRON-SULFUR CLUSTERS TRANSPORTER ABCB7, MITOCHONDRIAL"/>
    <property type="match status" value="1"/>
</dbReference>
<keyword evidence="12" id="KW-1185">Reference proteome</keyword>
<feature type="transmembrane region" description="Helical" evidence="8">
    <location>
        <begin position="38"/>
        <end position="60"/>
    </location>
</feature>
<keyword evidence="4" id="KW-0547">Nucleotide-binding</keyword>
<feature type="transmembrane region" description="Helical" evidence="8">
    <location>
        <begin position="152"/>
        <end position="175"/>
    </location>
</feature>
<dbReference type="Gene3D" id="3.40.50.300">
    <property type="entry name" value="P-loop containing nucleotide triphosphate hydrolases"/>
    <property type="match status" value="1"/>
</dbReference>
<dbReference type="InterPro" id="IPR036640">
    <property type="entry name" value="ABC1_TM_sf"/>
</dbReference>
<organism evidence="11 12">
    <name type="scientific">Sphingosinicella rhizophila</name>
    <dbReference type="NCBI Taxonomy" id="3050082"/>
    <lineage>
        <taxon>Bacteria</taxon>
        <taxon>Pseudomonadati</taxon>
        <taxon>Pseudomonadota</taxon>
        <taxon>Alphaproteobacteria</taxon>
        <taxon>Sphingomonadales</taxon>
        <taxon>Sphingosinicellaceae</taxon>
        <taxon>Sphingosinicella</taxon>
    </lineage>
</organism>
<dbReference type="CDD" id="cd18582">
    <property type="entry name" value="ABC_6TM_ATM1_ABCB7"/>
    <property type="match status" value="1"/>
</dbReference>
<keyword evidence="5 11" id="KW-0067">ATP-binding</keyword>
<dbReference type="InterPro" id="IPR011527">
    <property type="entry name" value="ABC1_TM_dom"/>
</dbReference>
<keyword evidence="3 8" id="KW-0812">Transmembrane</keyword>
<gene>
    <name evidence="11" type="ORF">RQX22_11700</name>
</gene>
<evidence type="ECO:0000256" key="8">
    <source>
        <dbReference type="SAM" id="Phobius"/>
    </source>
</evidence>
<dbReference type="EMBL" id="JAVUPU010000005">
    <property type="protein sequence ID" value="MDT9599614.1"/>
    <property type="molecule type" value="Genomic_DNA"/>
</dbReference>
<feature type="domain" description="ABC transporter" evidence="9">
    <location>
        <begin position="358"/>
        <end position="592"/>
    </location>
</feature>
<evidence type="ECO:0000256" key="5">
    <source>
        <dbReference type="ARBA" id="ARBA00022840"/>
    </source>
</evidence>
<dbReference type="InterPro" id="IPR003439">
    <property type="entry name" value="ABC_transporter-like_ATP-bd"/>
</dbReference>
<sequence length="606" mass="66669">MAPPDPSQPTAPVAGFRTLRRFLPYLWPKDEPRLRARVVVALVLVLAAKALTLSTGFVYKAAIDRMSAGMEAAVAVAVALVVAYAGARFGGVLFDNLRNAIFERVGQDAARRLAENVFRHIHRLSLRFHLERRTGALTKIVERGTKSIDMMLYFLLFNIAPTVVELAVICVIFGLKFGIGLVVATLAMVAGYILFTRIVTEWRTHLQRRMNEVDNQAIARAVDSLLNYETVKYFTAEEREARRYGHAMRSFADAAVKNETSLAWLNIGQALITNAMMAGAMGYTVWGWSRGMFTAGDVVLVNTLLAQLFRPLDMLGWVYRNVRQGLIDMEAMFGIVDTEAEIEDMQGAPDLIVTNGHVRLQDLRFGYDADREILKGIDVDVPPGSMLAVVGPSGAGKSTLSRLLFRFYEPTGGRITIDGQDINKVTQKSLRAAIGIVPQDSVLFNDTIGYNIGYGREGAGQAEIEAAAKGAAIHDFIAQLPHGYDSQVGERGLKLSGGEKQRVAIARTLLKDPPILVLDEATSALDSRTEAAIQETLRNVAARRTSIVIAHRLSTVVDADQIVVLDQGQVAERGTHAQLLRKNGIYAEMWTRQQSEREEEEAEAAE</sequence>
<dbReference type="InterPro" id="IPR027417">
    <property type="entry name" value="P-loop_NTPase"/>
</dbReference>
<accession>A0ABU3Q933</accession>
<dbReference type="InterPro" id="IPR039421">
    <property type="entry name" value="Type_1_exporter"/>
</dbReference>
<dbReference type="PROSITE" id="PS00211">
    <property type="entry name" value="ABC_TRANSPORTER_1"/>
    <property type="match status" value="1"/>
</dbReference>
<comment type="subcellular location">
    <subcellularLocation>
        <location evidence="1">Cell membrane</location>
        <topology evidence="1">Multi-pass membrane protein</topology>
    </subcellularLocation>
</comment>
<dbReference type="PANTHER" id="PTHR24221">
    <property type="entry name" value="ATP-BINDING CASSETTE SUB-FAMILY B"/>
    <property type="match status" value="1"/>
</dbReference>
<dbReference type="InterPro" id="IPR003593">
    <property type="entry name" value="AAA+_ATPase"/>
</dbReference>
<dbReference type="Gene3D" id="1.20.1560.10">
    <property type="entry name" value="ABC transporter type 1, transmembrane domain"/>
    <property type="match status" value="1"/>
</dbReference>
<reference evidence="11 12" key="1">
    <citation type="submission" date="2023-05" db="EMBL/GenBank/DDBJ databases">
        <authorList>
            <person name="Guo Y."/>
        </authorList>
    </citation>
    <scope>NUCLEOTIDE SEQUENCE [LARGE SCALE GENOMIC DNA]</scope>
    <source>
        <strain evidence="11 12">GR2756</strain>
    </source>
</reference>
<dbReference type="CDD" id="cd03253">
    <property type="entry name" value="ABCC_ATM1_transporter"/>
    <property type="match status" value="1"/>
</dbReference>
<evidence type="ECO:0000256" key="3">
    <source>
        <dbReference type="ARBA" id="ARBA00022692"/>
    </source>
</evidence>